<name>A0A1Y3E2Y7_9BILA</name>
<comment type="caution">
    <text evidence="2">The sequence shown here is derived from an EMBL/GenBank/DDBJ whole genome shotgun (WGS) entry which is preliminary data.</text>
</comment>
<sequence length="34" mass="3921">MLISLLKFSALCSYYESGLMMLACLMIFINKDTR</sequence>
<evidence type="ECO:0000313" key="2">
    <source>
        <dbReference type="EMBL" id="OUC39435.1"/>
    </source>
</evidence>
<keyword evidence="1" id="KW-0472">Membrane</keyword>
<feature type="transmembrane region" description="Helical" evidence="1">
    <location>
        <begin position="6"/>
        <end position="29"/>
    </location>
</feature>
<evidence type="ECO:0000256" key="1">
    <source>
        <dbReference type="SAM" id="Phobius"/>
    </source>
</evidence>
<keyword evidence="1" id="KW-1133">Transmembrane helix</keyword>
<protein>
    <submittedName>
        <fullName evidence="2">Uncharacterized protein</fullName>
    </submittedName>
</protein>
<dbReference type="Proteomes" id="UP000243006">
    <property type="component" value="Unassembled WGS sequence"/>
</dbReference>
<proteinExistence type="predicted"/>
<reference evidence="2 3" key="1">
    <citation type="submission" date="2015-04" db="EMBL/GenBank/DDBJ databases">
        <title>Draft genome of the roundworm Trichinella nativa.</title>
        <authorList>
            <person name="Mitreva M."/>
        </authorList>
    </citation>
    <scope>NUCLEOTIDE SEQUENCE [LARGE SCALE GENOMIC DNA]</scope>
    <source>
        <strain evidence="2 3">ISS45</strain>
    </source>
</reference>
<accession>A0A1Y3E2Y7</accession>
<dbReference type="AlphaFoldDB" id="A0A1Y3E2Y7"/>
<keyword evidence="1" id="KW-0812">Transmembrane</keyword>
<evidence type="ECO:0000313" key="3">
    <source>
        <dbReference type="Proteomes" id="UP000243006"/>
    </source>
</evidence>
<organism evidence="2 3">
    <name type="scientific">Trichinella nativa</name>
    <dbReference type="NCBI Taxonomy" id="6335"/>
    <lineage>
        <taxon>Eukaryota</taxon>
        <taxon>Metazoa</taxon>
        <taxon>Ecdysozoa</taxon>
        <taxon>Nematoda</taxon>
        <taxon>Enoplea</taxon>
        <taxon>Dorylaimia</taxon>
        <taxon>Trichinellida</taxon>
        <taxon>Trichinellidae</taxon>
        <taxon>Trichinella</taxon>
    </lineage>
</organism>
<gene>
    <name evidence="2" type="ORF">D917_00886</name>
</gene>
<dbReference type="EMBL" id="LVZM01024274">
    <property type="protein sequence ID" value="OUC39435.1"/>
    <property type="molecule type" value="Genomic_DNA"/>
</dbReference>